<dbReference type="GO" id="GO:0000287">
    <property type="term" value="F:magnesium ion binding"/>
    <property type="evidence" value="ECO:0007669"/>
    <property type="project" value="UniProtKB-UniRule"/>
</dbReference>
<dbReference type="Proteomes" id="UP000031561">
    <property type="component" value="Unassembled WGS sequence"/>
</dbReference>
<dbReference type="InterPro" id="IPR036849">
    <property type="entry name" value="Enolase-like_C_sf"/>
</dbReference>
<dbReference type="Gene3D" id="3.20.20.120">
    <property type="entry name" value="Enolase-like C-terminal domain"/>
    <property type="match status" value="1"/>
</dbReference>
<dbReference type="NCBIfam" id="NF002739">
    <property type="entry name" value="PRK02714.1"/>
    <property type="match status" value="1"/>
</dbReference>
<dbReference type="CDD" id="cd03320">
    <property type="entry name" value="OSBS"/>
    <property type="match status" value="1"/>
</dbReference>
<dbReference type="SFLD" id="SFLDF00009">
    <property type="entry name" value="o-succinylbenzoate_synthase"/>
    <property type="match status" value="1"/>
</dbReference>
<dbReference type="NCBIfam" id="TIGR01927">
    <property type="entry name" value="menC_gam_Gplu"/>
    <property type="match status" value="1"/>
</dbReference>
<dbReference type="AlphaFoldDB" id="A0ABD4T4Z8"/>
<evidence type="ECO:0000256" key="3">
    <source>
        <dbReference type="ARBA" id="ARBA00023239"/>
    </source>
</evidence>
<comment type="pathway">
    <text evidence="4">Quinol/quinone metabolism; 1,4-dihydroxy-2-naphthoate biosynthesis; 1,4-dihydroxy-2-naphthoate from chorismate: step 4/7.</text>
</comment>
<dbReference type="EC" id="4.2.1.113" evidence="4 5"/>
<evidence type="ECO:0000259" key="6">
    <source>
        <dbReference type="SMART" id="SM00922"/>
    </source>
</evidence>
<feature type="binding site" evidence="4">
    <location>
        <position position="235"/>
    </location>
    <ligand>
        <name>Mg(2+)</name>
        <dbReference type="ChEBI" id="CHEBI:18420"/>
    </ligand>
</feature>
<dbReference type="Pfam" id="PF13378">
    <property type="entry name" value="MR_MLE_C"/>
    <property type="match status" value="1"/>
</dbReference>
<comment type="caution">
    <text evidence="7">The sequence shown here is derived from an EMBL/GenBank/DDBJ whole genome shotgun (WGS) entry which is preliminary data.</text>
</comment>
<dbReference type="SUPFAM" id="SSF54826">
    <property type="entry name" value="Enolase N-terminal domain-like"/>
    <property type="match status" value="1"/>
</dbReference>
<evidence type="ECO:0000256" key="2">
    <source>
        <dbReference type="ARBA" id="ARBA00022842"/>
    </source>
</evidence>
<dbReference type="InterPro" id="IPR010196">
    <property type="entry name" value="OSB_synthase_MenC1"/>
</dbReference>
<dbReference type="Pfam" id="PF21508">
    <property type="entry name" value="MenC_N"/>
    <property type="match status" value="1"/>
</dbReference>
<dbReference type="SFLD" id="SFLDG00180">
    <property type="entry name" value="muconate_cycloisomerase"/>
    <property type="match status" value="1"/>
</dbReference>
<comment type="pathway">
    <text evidence="4">Cofactor biosynthesis; phylloquinone biosynthesis.</text>
</comment>
<dbReference type="GO" id="GO:0009234">
    <property type="term" value="P:menaquinone biosynthetic process"/>
    <property type="evidence" value="ECO:0007669"/>
    <property type="project" value="UniProtKB-UniRule"/>
</dbReference>
<dbReference type="InterPro" id="IPR029017">
    <property type="entry name" value="Enolase-like_N"/>
</dbReference>
<dbReference type="SUPFAM" id="SSF51604">
    <property type="entry name" value="Enolase C-terminal domain-like"/>
    <property type="match status" value="1"/>
</dbReference>
<dbReference type="InterPro" id="IPR013342">
    <property type="entry name" value="Mandelate_racemase_C"/>
</dbReference>
<keyword evidence="2 4" id="KW-0460">Magnesium</keyword>
<dbReference type="RefSeq" id="WP_236096187.1">
    <property type="nucleotide sequence ID" value="NZ_JTHE03000076.1"/>
</dbReference>
<evidence type="ECO:0000313" key="7">
    <source>
        <dbReference type="EMBL" id="MCM1983731.1"/>
    </source>
</evidence>
<dbReference type="Gene3D" id="3.30.390.10">
    <property type="entry name" value="Enolase-like, N-terminal domain"/>
    <property type="match status" value="1"/>
</dbReference>
<evidence type="ECO:0000256" key="1">
    <source>
        <dbReference type="ARBA" id="ARBA00022723"/>
    </source>
</evidence>
<evidence type="ECO:0000313" key="8">
    <source>
        <dbReference type="Proteomes" id="UP000031561"/>
    </source>
</evidence>
<name>A0ABD4T4Z8_9CYAN</name>
<dbReference type="EMBL" id="JTHE03000076">
    <property type="protein sequence ID" value="MCM1983731.1"/>
    <property type="molecule type" value="Genomic_DNA"/>
</dbReference>
<keyword evidence="3 4" id="KW-0456">Lyase</keyword>
<comment type="function">
    <text evidence="4">Converts 2-succinyl-6-hydroxy-2,4-cyclohexadiene-1-carboxylate (SHCHC) to 2-succinylbenzoate (OSB).</text>
</comment>
<feature type="binding site" evidence="4">
    <location>
        <position position="203"/>
    </location>
    <ligand>
        <name>Mg(2+)</name>
        <dbReference type="ChEBI" id="CHEBI:18420"/>
    </ligand>
</feature>
<sequence>MDWRAEGIRAEGIMEGDAVMGVPFPEARGQERAAYQVAFCPYQRPFRRPLQTHHGLWRLREGIWVYLRDCQGRVGVGEIAPLPWFGTETQEAALDVCRSLGQTVTLAQIAQIPPDLPCCQFGFGCALEQLLGRLPQSSPSLASASICALLSAGASALKQWQPLWEQGYRTFKWKIGVTDSETELPIFEQLLAQLPQSARLRLDANGGLTQTCAERWLAVCDAQRSASRAAVEYLEQPLPAADGPALLALARTFQTPLALDEAITTGRDWEKWLAWGWPGLFVLKPALMGFPQQIRDRAKGLTSALVFSSVFETRVGRSAALHLALELGHPQLALGFGVDHWLAESPRVSINSSIFS</sequence>
<comment type="cofactor">
    <cofactor evidence="4">
        <name>a divalent metal cation</name>
        <dbReference type="ChEBI" id="CHEBI:60240"/>
    </cofactor>
</comment>
<dbReference type="InterPro" id="IPR041338">
    <property type="entry name" value="OSBS_N"/>
</dbReference>
<dbReference type="SFLD" id="SFLDS00001">
    <property type="entry name" value="Enolase"/>
    <property type="match status" value="1"/>
</dbReference>
<protein>
    <recommendedName>
        <fullName evidence="4 5">o-succinylbenzoate synthase</fullName>
        <shortName evidence="4">OSB synthase</shortName>
        <shortName evidence="4">OSBS</shortName>
        <ecNumber evidence="4 5">4.2.1.113</ecNumber>
    </recommendedName>
    <alternativeName>
        <fullName evidence="4">4-(2'-carboxyphenyl)-4-oxybutyric acid synthase</fullName>
    </alternativeName>
    <alternativeName>
        <fullName evidence="4">o-succinylbenzoic acid synthase</fullName>
    </alternativeName>
</protein>
<dbReference type="PANTHER" id="PTHR48073:SF2">
    <property type="entry name" value="O-SUCCINYLBENZOATE SYNTHASE"/>
    <property type="match status" value="1"/>
</dbReference>
<feature type="active site" description="Proton acceptor" evidence="4">
    <location>
        <position position="284"/>
    </location>
</feature>
<dbReference type="GO" id="GO:0043748">
    <property type="term" value="F:O-succinylbenzoate synthase activity"/>
    <property type="evidence" value="ECO:0007669"/>
    <property type="project" value="UniProtKB-EC"/>
</dbReference>
<reference evidence="7 8" key="1">
    <citation type="journal article" date="2015" name="Genome Announc.">
        <title>Draft Genome Sequence of Filamentous Marine Cyanobacterium Lyngbya confervoides Strain BDU141951.</title>
        <authorList>
            <person name="Chandrababunaidu M.M."/>
            <person name="Sen D."/>
            <person name="Tripathy S."/>
        </authorList>
    </citation>
    <scope>NUCLEOTIDE SEQUENCE [LARGE SCALE GENOMIC DNA]</scope>
    <source>
        <strain evidence="7 8">BDU141951</strain>
    </source>
</reference>
<evidence type="ECO:0000256" key="5">
    <source>
        <dbReference type="NCBIfam" id="TIGR01927"/>
    </source>
</evidence>
<accession>A0ABD4T4Z8</accession>
<organism evidence="7 8">
    <name type="scientific">Lyngbya confervoides BDU141951</name>
    <dbReference type="NCBI Taxonomy" id="1574623"/>
    <lineage>
        <taxon>Bacteria</taxon>
        <taxon>Bacillati</taxon>
        <taxon>Cyanobacteriota</taxon>
        <taxon>Cyanophyceae</taxon>
        <taxon>Oscillatoriophycideae</taxon>
        <taxon>Oscillatoriales</taxon>
        <taxon>Microcoleaceae</taxon>
        <taxon>Lyngbya</taxon>
    </lineage>
</organism>
<feature type="domain" description="Mandelate racemase/muconate lactonizing enzyme C-terminal" evidence="6">
    <location>
        <begin position="153"/>
        <end position="256"/>
    </location>
</feature>
<feature type="binding site" evidence="4">
    <location>
        <position position="260"/>
    </location>
    <ligand>
        <name>Mg(2+)</name>
        <dbReference type="ChEBI" id="CHEBI:18420"/>
    </ligand>
</feature>
<evidence type="ECO:0000256" key="4">
    <source>
        <dbReference type="HAMAP-Rule" id="MF_00470"/>
    </source>
</evidence>
<dbReference type="PANTHER" id="PTHR48073">
    <property type="entry name" value="O-SUCCINYLBENZOATE SYNTHASE-RELATED"/>
    <property type="match status" value="1"/>
</dbReference>
<proteinExistence type="inferred from homology"/>
<feature type="active site" description="Proton donor" evidence="4">
    <location>
        <position position="174"/>
    </location>
</feature>
<comment type="catalytic activity">
    <reaction evidence="4">
        <text>(1R,6R)-6-hydroxy-2-succinyl-cyclohexa-2,4-diene-1-carboxylate = 2-succinylbenzoate + H2O</text>
        <dbReference type="Rhea" id="RHEA:10196"/>
        <dbReference type="ChEBI" id="CHEBI:15377"/>
        <dbReference type="ChEBI" id="CHEBI:18325"/>
        <dbReference type="ChEBI" id="CHEBI:58689"/>
        <dbReference type="EC" id="4.2.1.113"/>
    </reaction>
</comment>
<dbReference type="InterPro" id="IPR029065">
    <property type="entry name" value="Enolase_C-like"/>
</dbReference>
<gene>
    <name evidence="4" type="primary">menC</name>
    <name evidence="7" type="ORF">QQ91_0012975</name>
</gene>
<keyword evidence="8" id="KW-1185">Reference proteome</keyword>
<comment type="similarity">
    <text evidence="4">Belongs to the mandelate racemase/muconate lactonizing enzyme family. MenC type 1 subfamily.</text>
</comment>
<dbReference type="GO" id="GO:0042372">
    <property type="term" value="P:phylloquinone biosynthetic process"/>
    <property type="evidence" value="ECO:0007669"/>
    <property type="project" value="UniProtKB-UniRule"/>
</dbReference>
<dbReference type="HAMAP" id="MF_00470">
    <property type="entry name" value="MenC_1"/>
    <property type="match status" value="1"/>
</dbReference>
<dbReference type="SMART" id="SM00922">
    <property type="entry name" value="MR_MLE"/>
    <property type="match status" value="1"/>
</dbReference>
<keyword evidence="1 4" id="KW-0479">Metal-binding</keyword>